<accession>A0A0N0GQF8</accession>
<dbReference type="Pfam" id="PF02661">
    <property type="entry name" value="Fic"/>
    <property type="match status" value="1"/>
</dbReference>
<comment type="caution">
    <text evidence="4">The sequence shown here is derived from an EMBL/GenBank/DDBJ whole genome shotgun (WGS) entry which is preliminary data.</text>
</comment>
<dbReference type="RefSeq" id="WP_053936423.1">
    <property type="nucleotide sequence ID" value="NZ_LAQT01000002.1"/>
</dbReference>
<keyword evidence="5" id="KW-1185">Reference proteome</keyword>
<dbReference type="SUPFAM" id="SSF140931">
    <property type="entry name" value="Fic-like"/>
    <property type="match status" value="1"/>
</dbReference>
<dbReference type="InterPro" id="IPR036597">
    <property type="entry name" value="Fido-like_dom_sf"/>
</dbReference>
<dbReference type="STRING" id="857265.WG78_03675"/>
<dbReference type="AlphaFoldDB" id="A0A0N0GQF8"/>
<dbReference type="InterPro" id="IPR003812">
    <property type="entry name" value="Fido"/>
</dbReference>
<evidence type="ECO:0000313" key="5">
    <source>
        <dbReference type="Proteomes" id="UP000037939"/>
    </source>
</evidence>
<feature type="binding site" evidence="2">
    <location>
        <begin position="274"/>
        <end position="281"/>
    </location>
    <ligand>
        <name>ATP</name>
        <dbReference type="ChEBI" id="CHEBI:30616"/>
    </ligand>
</feature>
<feature type="active site" evidence="1">
    <location>
        <position position="270"/>
    </location>
</feature>
<name>A0A0N0GQF8_9NEIS</name>
<proteinExistence type="predicted"/>
<keyword evidence="2" id="KW-0547">Nucleotide-binding</keyword>
<evidence type="ECO:0000313" key="4">
    <source>
        <dbReference type="EMBL" id="KPC54640.1"/>
    </source>
</evidence>
<evidence type="ECO:0000256" key="1">
    <source>
        <dbReference type="PIRSR" id="PIRSR640198-1"/>
    </source>
</evidence>
<sequence length="396" mass="45816">MSKPRVEVAPPVDLARLQQLPDLPAWLAQHQIIDHQGRYLPWCQLKWRLPRARARDVWQAIRFKRALQSQPLPLLAQNGQPFTWCLHPRLALRLDHINQLVRDEHIRWPINAEDDDCTEFDKEEAISSAQLEGAATTRADAEKMLAEGRQPHTEDEQMVFNNLMLLREVEKMRDERLTLALILRLHRIATTGTTGNDVQPGVLRTTDDIDVGDPEGHYRPTPASQLKQRLKALCDFANTDHTARILAGPELCIDNVIKAMTLHFMLAYEHPFRDGNGRTARALFYWFVLKHRYRWFRYISISLQLKAKPKQYGLAYQYTETDQHDLTYFFDHQAQTILQAIAQLIGNLPPPPDVDAHAREKHVDYVATAQRTLQPEFENQPLPRVAQREASYRASL</sequence>
<dbReference type="PROSITE" id="PS51459">
    <property type="entry name" value="FIDO"/>
    <property type="match status" value="1"/>
</dbReference>
<dbReference type="Gene3D" id="1.10.3290.10">
    <property type="entry name" value="Fido-like domain"/>
    <property type="match status" value="1"/>
</dbReference>
<protein>
    <submittedName>
        <fullName evidence="4">Fic/DOC family protein</fullName>
    </submittedName>
</protein>
<dbReference type="PATRIC" id="fig|857265.3.peg.750"/>
<dbReference type="PANTHER" id="PTHR13504">
    <property type="entry name" value="FIDO DOMAIN-CONTAINING PROTEIN DDB_G0283145"/>
    <property type="match status" value="1"/>
</dbReference>
<feature type="domain" description="Fido" evidence="3">
    <location>
        <begin position="177"/>
        <end position="332"/>
    </location>
</feature>
<dbReference type="OrthoDB" id="9813719at2"/>
<dbReference type="Proteomes" id="UP000037939">
    <property type="component" value="Unassembled WGS sequence"/>
</dbReference>
<organism evidence="4 5">
    <name type="scientific">Amantichitinum ursilacus</name>
    <dbReference type="NCBI Taxonomy" id="857265"/>
    <lineage>
        <taxon>Bacteria</taxon>
        <taxon>Pseudomonadati</taxon>
        <taxon>Pseudomonadota</taxon>
        <taxon>Betaproteobacteria</taxon>
        <taxon>Neisseriales</taxon>
        <taxon>Chitinibacteraceae</taxon>
        <taxon>Amantichitinum</taxon>
    </lineage>
</organism>
<dbReference type="EMBL" id="LAQT01000002">
    <property type="protein sequence ID" value="KPC54640.1"/>
    <property type="molecule type" value="Genomic_DNA"/>
</dbReference>
<dbReference type="GO" id="GO:0005524">
    <property type="term" value="F:ATP binding"/>
    <property type="evidence" value="ECO:0007669"/>
    <property type="project" value="UniProtKB-KW"/>
</dbReference>
<keyword evidence="2" id="KW-0067">ATP-binding</keyword>
<gene>
    <name evidence="4" type="ORF">WG78_03675</name>
</gene>
<dbReference type="PANTHER" id="PTHR13504:SF38">
    <property type="entry name" value="FIDO DOMAIN-CONTAINING PROTEIN"/>
    <property type="match status" value="1"/>
</dbReference>
<evidence type="ECO:0000259" key="3">
    <source>
        <dbReference type="PROSITE" id="PS51459"/>
    </source>
</evidence>
<reference evidence="4 5" key="1">
    <citation type="submission" date="2015-07" db="EMBL/GenBank/DDBJ databases">
        <title>Draft genome sequence of the Amantichitinum ursilacus IGB-41, a new chitin-degrading bacterium.</title>
        <authorList>
            <person name="Kirstahler P."/>
            <person name="Guenther M."/>
            <person name="Grumaz C."/>
            <person name="Rupp S."/>
            <person name="Zibek S."/>
            <person name="Sohn K."/>
        </authorList>
    </citation>
    <scope>NUCLEOTIDE SEQUENCE [LARGE SCALE GENOMIC DNA]</scope>
    <source>
        <strain evidence="4 5">IGB-41</strain>
    </source>
</reference>
<evidence type="ECO:0000256" key="2">
    <source>
        <dbReference type="PIRSR" id="PIRSR640198-2"/>
    </source>
</evidence>
<dbReference type="InterPro" id="IPR040198">
    <property type="entry name" value="Fido_containing"/>
</dbReference>